<dbReference type="PANTHER" id="PTHR40069:SF1">
    <property type="entry name" value="YWBE PROTEIN"/>
    <property type="match status" value="1"/>
</dbReference>
<dbReference type="NCBIfam" id="TIGR03833">
    <property type="entry name" value="YwbE family protein"/>
    <property type="match status" value="1"/>
</dbReference>
<protein>
    <recommendedName>
        <fullName evidence="4">UBZ4-type domain-containing protein</fullName>
    </recommendedName>
</protein>
<keyword evidence="3" id="KW-1185">Reference proteome</keyword>
<reference evidence="2 3" key="1">
    <citation type="journal article" date="2016" name="Sci. Rep.">
        <title>Peltaster fructicola genome reveals evolution from an invasive phytopathogen to an ectophytic parasite.</title>
        <authorList>
            <person name="Xu C."/>
            <person name="Chen H."/>
            <person name="Gleason M.L."/>
            <person name="Xu J.R."/>
            <person name="Liu H."/>
            <person name="Zhang R."/>
            <person name="Sun G."/>
        </authorList>
    </citation>
    <scope>NUCLEOTIDE SEQUENCE [LARGE SCALE GENOMIC DNA]</scope>
    <source>
        <strain evidence="2 3">LNHT1506</strain>
    </source>
</reference>
<gene>
    <name evidence="2" type="ORF">AMS68_002351</name>
</gene>
<sequence>MNRPRNKQPRADSGTKRGNERRHFQPRSAYPSNVPSFAQVKAGAQVSIVLKQDQSTGHEVQGVVQDVLTSGNHPRGIKVRLTDGRVGRVQRMVTQPSGAAGAVQSQGAHATLSNAAHDDYHQPPATQSLSAYITIKSKSARQAENNVQQKSVTAQCPICNDFEGDEIAVSRHVDEHLA</sequence>
<dbReference type="PANTHER" id="PTHR40069">
    <property type="entry name" value="YWBE PROTEIN"/>
    <property type="match status" value="1"/>
</dbReference>
<dbReference type="InterPro" id="IPR019240">
    <property type="entry name" value="DUF2196"/>
</dbReference>
<feature type="region of interest" description="Disordered" evidence="1">
    <location>
        <begin position="1"/>
        <end position="33"/>
    </location>
</feature>
<dbReference type="OrthoDB" id="20105at2759"/>
<evidence type="ECO:0000256" key="1">
    <source>
        <dbReference type="SAM" id="MobiDB-lite"/>
    </source>
</evidence>
<proteinExistence type="predicted"/>
<dbReference type="AlphaFoldDB" id="A0A6H0XQ21"/>
<dbReference type="Pfam" id="PF09962">
    <property type="entry name" value="DUF2196"/>
    <property type="match status" value="1"/>
</dbReference>
<evidence type="ECO:0000313" key="2">
    <source>
        <dbReference type="EMBL" id="QIW96833.1"/>
    </source>
</evidence>
<name>A0A6H0XQ21_9PEZI</name>
<evidence type="ECO:0000313" key="3">
    <source>
        <dbReference type="Proteomes" id="UP000503462"/>
    </source>
</evidence>
<dbReference type="EMBL" id="CP051140">
    <property type="protein sequence ID" value="QIW96833.1"/>
    <property type="molecule type" value="Genomic_DNA"/>
</dbReference>
<feature type="compositionally biased region" description="Basic and acidic residues" evidence="1">
    <location>
        <begin position="9"/>
        <end position="23"/>
    </location>
</feature>
<dbReference type="Proteomes" id="UP000503462">
    <property type="component" value="Chromosome 2"/>
</dbReference>
<organism evidence="2 3">
    <name type="scientific">Peltaster fructicola</name>
    <dbReference type="NCBI Taxonomy" id="286661"/>
    <lineage>
        <taxon>Eukaryota</taxon>
        <taxon>Fungi</taxon>
        <taxon>Dikarya</taxon>
        <taxon>Ascomycota</taxon>
        <taxon>Pezizomycotina</taxon>
        <taxon>Dothideomycetes</taxon>
        <taxon>Dothideomycetes incertae sedis</taxon>
        <taxon>Peltaster</taxon>
    </lineage>
</organism>
<evidence type="ECO:0008006" key="4">
    <source>
        <dbReference type="Google" id="ProtNLM"/>
    </source>
</evidence>
<accession>A0A6H0XQ21</accession>